<dbReference type="PROSITE" id="PS00175">
    <property type="entry name" value="PG_MUTASE"/>
    <property type="match status" value="1"/>
</dbReference>
<dbReference type="InterPro" id="IPR050275">
    <property type="entry name" value="PGM_Phosphatase"/>
</dbReference>
<dbReference type="EMBL" id="CP104013">
    <property type="protein sequence ID" value="UYP48323.1"/>
    <property type="molecule type" value="Genomic_DNA"/>
</dbReference>
<keyword evidence="2 3" id="KW-0413">Isomerase</keyword>
<reference evidence="3" key="1">
    <citation type="submission" date="2022-09" db="EMBL/GenBank/DDBJ databases">
        <title>Actin cytoskeleton and complex cell architecture in an #Asgard archaeon.</title>
        <authorList>
            <person name="Ponce Toledo R.I."/>
            <person name="Schleper C."/>
            <person name="Rodrigues Oliveira T."/>
            <person name="Wollweber F."/>
            <person name="Xu J."/>
            <person name="Rittmann S."/>
            <person name="Klingl A."/>
            <person name="Pilhofer M."/>
        </authorList>
    </citation>
    <scope>NUCLEOTIDE SEQUENCE</scope>
    <source>
        <strain evidence="3">B-35</strain>
    </source>
</reference>
<organism evidence="3 4">
    <name type="scientific">Candidatus Lokiarchaeum ossiferum</name>
    <dbReference type="NCBI Taxonomy" id="2951803"/>
    <lineage>
        <taxon>Archaea</taxon>
        <taxon>Promethearchaeati</taxon>
        <taxon>Promethearchaeota</taxon>
        <taxon>Promethearchaeia</taxon>
        <taxon>Promethearchaeales</taxon>
        <taxon>Promethearchaeaceae</taxon>
        <taxon>Candidatus Lokiarchaeum</taxon>
    </lineage>
</organism>
<dbReference type="SMART" id="SM00855">
    <property type="entry name" value="PGAM"/>
    <property type="match status" value="1"/>
</dbReference>
<keyword evidence="1" id="KW-0324">Glycolysis</keyword>
<keyword evidence="4" id="KW-1185">Reference proteome</keyword>
<gene>
    <name evidence="3" type="ORF">NEF87_004608</name>
</gene>
<sequence>MIEITIIRHGETTWNVEGKVQGQADPPLTQNGIKQAFQLAEKFRDSLKEYSIIYSSERQRALKVAEILKNGSSLSIKIDSRLSSRSLGKFSGMTLDEVERDFPILYKKWRSGDATFIPPNGDSTADLIRNTQKFLASIKALHNDGEKIIVITHRENLGILHYLITGKKMDDPLRNIKNCTPYVYQY</sequence>
<evidence type="ECO:0000313" key="4">
    <source>
        <dbReference type="Proteomes" id="UP001208689"/>
    </source>
</evidence>
<dbReference type="InterPro" id="IPR001345">
    <property type="entry name" value="PG/BPGM_mutase_AS"/>
</dbReference>
<proteinExistence type="predicted"/>
<accession>A0ABY6HXS1</accession>
<evidence type="ECO:0000256" key="2">
    <source>
        <dbReference type="ARBA" id="ARBA00023235"/>
    </source>
</evidence>
<dbReference type="InterPro" id="IPR013078">
    <property type="entry name" value="His_Pase_superF_clade-1"/>
</dbReference>
<name>A0ABY6HXS1_9ARCH</name>
<dbReference type="InterPro" id="IPR029033">
    <property type="entry name" value="His_PPase_superfam"/>
</dbReference>
<dbReference type="SUPFAM" id="SSF53254">
    <property type="entry name" value="Phosphoglycerate mutase-like"/>
    <property type="match status" value="1"/>
</dbReference>
<dbReference type="Gene3D" id="3.40.50.1240">
    <property type="entry name" value="Phosphoglycerate mutase-like"/>
    <property type="match status" value="1"/>
</dbReference>
<dbReference type="PIRSF" id="PIRSF000709">
    <property type="entry name" value="6PFK_2-Ptase"/>
    <property type="match status" value="1"/>
</dbReference>
<dbReference type="PANTHER" id="PTHR48100:SF1">
    <property type="entry name" value="HISTIDINE PHOSPHATASE FAMILY PROTEIN-RELATED"/>
    <property type="match status" value="1"/>
</dbReference>
<protein>
    <submittedName>
        <fullName evidence="3">Phosphoglycerate mutase GpmB</fullName>
        <ecNumber evidence="3">5.4.2.-</ecNumber>
    </submittedName>
</protein>
<evidence type="ECO:0000313" key="3">
    <source>
        <dbReference type="EMBL" id="UYP48323.1"/>
    </source>
</evidence>
<dbReference type="PANTHER" id="PTHR48100">
    <property type="entry name" value="BROAD-SPECIFICITY PHOSPHATASE YOR283W-RELATED"/>
    <property type="match status" value="1"/>
</dbReference>
<evidence type="ECO:0000256" key="1">
    <source>
        <dbReference type="ARBA" id="ARBA00023152"/>
    </source>
</evidence>
<dbReference type="Pfam" id="PF00300">
    <property type="entry name" value="His_Phos_1"/>
    <property type="match status" value="1"/>
</dbReference>
<dbReference type="GO" id="GO:0016853">
    <property type="term" value="F:isomerase activity"/>
    <property type="evidence" value="ECO:0007669"/>
    <property type="project" value="UniProtKB-KW"/>
</dbReference>
<dbReference type="Proteomes" id="UP001208689">
    <property type="component" value="Chromosome"/>
</dbReference>
<dbReference type="EC" id="5.4.2.-" evidence="3"/>
<dbReference type="CDD" id="cd07067">
    <property type="entry name" value="HP_PGM_like"/>
    <property type="match status" value="1"/>
</dbReference>